<dbReference type="Gene3D" id="1.10.238.10">
    <property type="entry name" value="EF-hand"/>
    <property type="match status" value="2"/>
</dbReference>
<feature type="domain" description="EF-hand" evidence="3">
    <location>
        <begin position="57"/>
        <end position="92"/>
    </location>
</feature>
<dbReference type="InterPro" id="IPR011992">
    <property type="entry name" value="EF-hand-dom_pair"/>
</dbReference>
<proteinExistence type="predicted"/>
<feature type="signal peptide" evidence="2">
    <location>
        <begin position="1"/>
        <end position="19"/>
    </location>
</feature>
<reference evidence="4 5" key="1">
    <citation type="submission" date="2021-08" db="EMBL/GenBank/DDBJ databases">
        <authorList>
            <person name="Tuo L."/>
        </authorList>
    </citation>
    <scope>NUCLEOTIDE SEQUENCE [LARGE SCALE GENOMIC DNA]</scope>
    <source>
        <strain evidence="4 5">JCM 31229</strain>
    </source>
</reference>
<evidence type="ECO:0000256" key="2">
    <source>
        <dbReference type="SAM" id="SignalP"/>
    </source>
</evidence>
<evidence type="ECO:0000256" key="1">
    <source>
        <dbReference type="SAM" id="MobiDB-lite"/>
    </source>
</evidence>
<dbReference type="InterPro" id="IPR018247">
    <property type="entry name" value="EF_Hand_1_Ca_BS"/>
</dbReference>
<feature type="region of interest" description="Disordered" evidence="1">
    <location>
        <begin position="145"/>
        <end position="165"/>
    </location>
</feature>
<protein>
    <submittedName>
        <fullName evidence="4">EF-hand domain-containing protein</fullName>
    </submittedName>
</protein>
<dbReference type="SUPFAM" id="SSF47473">
    <property type="entry name" value="EF-hand"/>
    <property type="match status" value="1"/>
</dbReference>
<feature type="chain" id="PRO_5046938126" evidence="2">
    <location>
        <begin position="20"/>
        <end position="165"/>
    </location>
</feature>
<keyword evidence="5" id="KW-1185">Reference proteome</keyword>
<organism evidence="4 5">
    <name type="scientific">Sphingomonas colocasiae</name>
    <dbReference type="NCBI Taxonomy" id="1848973"/>
    <lineage>
        <taxon>Bacteria</taxon>
        <taxon>Pseudomonadati</taxon>
        <taxon>Pseudomonadota</taxon>
        <taxon>Alphaproteobacteria</taxon>
        <taxon>Sphingomonadales</taxon>
        <taxon>Sphingomonadaceae</taxon>
        <taxon>Sphingomonas</taxon>
    </lineage>
</organism>
<dbReference type="PROSITE" id="PS00018">
    <property type="entry name" value="EF_HAND_1"/>
    <property type="match status" value="1"/>
</dbReference>
<evidence type="ECO:0000313" key="5">
    <source>
        <dbReference type="Proteomes" id="UP000706039"/>
    </source>
</evidence>
<evidence type="ECO:0000259" key="3">
    <source>
        <dbReference type="PROSITE" id="PS50222"/>
    </source>
</evidence>
<dbReference type="Proteomes" id="UP000706039">
    <property type="component" value="Unassembled WGS sequence"/>
</dbReference>
<dbReference type="PROSITE" id="PS50222">
    <property type="entry name" value="EF_HAND_2"/>
    <property type="match status" value="1"/>
</dbReference>
<dbReference type="RefSeq" id="WP_222988099.1">
    <property type="nucleotide sequence ID" value="NZ_JAINVV010000001.1"/>
</dbReference>
<dbReference type="InterPro" id="IPR002048">
    <property type="entry name" value="EF_hand_dom"/>
</dbReference>
<keyword evidence="2" id="KW-0732">Signal</keyword>
<dbReference type="EMBL" id="JAINVV010000001">
    <property type="protein sequence ID" value="MBY8821008.1"/>
    <property type="molecule type" value="Genomic_DNA"/>
</dbReference>
<comment type="caution">
    <text evidence="4">The sequence shown here is derived from an EMBL/GenBank/DDBJ whole genome shotgun (WGS) entry which is preliminary data.</text>
</comment>
<evidence type="ECO:0000313" key="4">
    <source>
        <dbReference type="EMBL" id="MBY8821008.1"/>
    </source>
</evidence>
<accession>A0ABS7PIG3</accession>
<name>A0ABS7PIG3_9SPHN</name>
<sequence>MRTFIVFVPLLALATVAGAKKEPEPTQPTRPTLSASPAAVMIAGFDSDGDTQVTRAEFDAGVERSFKSGDRDGDGLISLLELGPWSERWLGNAYALPGQYDLDRDGDDKVSPAEFRAEFSRRFDAMDKDRDGVLVRSELIVLTMPRLDPRDRKGKQPTPTQPPRE</sequence>
<dbReference type="Pfam" id="PF13202">
    <property type="entry name" value="EF-hand_5"/>
    <property type="match status" value="2"/>
</dbReference>
<gene>
    <name evidence="4" type="ORF">K7G82_01815</name>
</gene>